<dbReference type="Proteomes" id="UP001367508">
    <property type="component" value="Unassembled WGS sequence"/>
</dbReference>
<sequence length="163" mass="18739">MTNSVHRRPHSITFKLIKHRLFPFAMEIGFCSRIRLRLLVLKFCKGVWRNSCCARGRLSSKVMVDVIGRSNSLAIMKHSQRDQPPQPRREGIENRHCDLMMCLISYFSLSLDTGSASAVRGINPRSWLSWLYQIRLQTPIRGRIVSSKTNSTDRMLLAIALPK</sequence>
<name>A0AAN9N1N9_CANGL</name>
<reference evidence="1 2" key="1">
    <citation type="submission" date="2024-01" db="EMBL/GenBank/DDBJ databases">
        <title>The genomes of 5 underutilized Papilionoideae crops provide insights into root nodulation and disease resistanc.</title>
        <authorList>
            <person name="Jiang F."/>
        </authorList>
    </citation>
    <scope>NUCLEOTIDE SEQUENCE [LARGE SCALE GENOMIC DNA]</scope>
    <source>
        <strain evidence="1">LVBAO_FW01</strain>
        <tissue evidence="1">Leaves</tissue>
    </source>
</reference>
<keyword evidence="2" id="KW-1185">Reference proteome</keyword>
<evidence type="ECO:0000313" key="2">
    <source>
        <dbReference type="Proteomes" id="UP001367508"/>
    </source>
</evidence>
<dbReference type="AlphaFoldDB" id="A0AAN9N1N9"/>
<proteinExistence type="predicted"/>
<comment type="caution">
    <text evidence="1">The sequence shown here is derived from an EMBL/GenBank/DDBJ whole genome shotgun (WGS) entry which is preliminary data.</text>
</comment>
<protein>
    <submittedName>
        <fullName evidence="1">Uncharacterized protein</fullName>
    </submittedName>
</protein>
<organism evidence="1 2">
    <name type="scientific">Canavalia gladiata</name>
    <name type="common">Sword bean</name>
    <name type="synonym">Dolichos gladiatus</name>
    <dbReference type="NCBI Taxonomy" id="3824"/>
    <lineage>
        <taxon>Eukaryota</taxon>
        <taxon>Viridiplantae</taxon>
        <taxon>Streptophyta</taxon>
        <taxon>Embryophyta</taxon>
        <taxon>Tracheophyta</taxon>
        <taxon>Spermatophyta</taxon>
        <taxon>Magnoliopsida</taxon>
        <taxon>eudicotyledons</taxon>
        <taxon>Gunneridae</taxon>
        <taxon>Pentapetalae</taxon>
        <taxon>rosids</taxon>
        <taxon>fabids</taxon>
        <taxon>Fabales</taxon>
        <taxon>Fabaceae</taxon>
        <taxon>Papilionoideae</taxon>
        <taxon>50 kb inversion clade</taxon>
        <taxon>NPAAA clade</taxon>
        <taxon>indigoferoid/millettioid clade</taxon>
        <taxon>Phaseoleae</taxon>
        <taxon>Canavalia</taxon>
    </lineage>
</organism>
<accession>A0AAN9N1N9</accession>
<evidence type="ECO:0000313" key="1">
    <source>
        <dbReference type="EMBL" id="KAK7361658.1"/>
    </source>
</evidence>
<dbReference type="EMBL" id="JAYMYQ010000001">
    <property type="protein sequence ID" value="KAK7361658.1"/>
    <property type="molecule type" value="Genomic_DNA"/>
</dbReference>
<gene>
    <name evidence="1" type="ORF">VNO77_03729</name>
</gene>